<evidence type="ECO:0000313" key="5">
    <source>
        <dbReference type="Proteomes" id="UP000271241"/>
    </source>
</evidence>
<evidence type="ECO:0000256" key="3">
    <source>
        <dbReference type="SAM" id="SignalP"/>
    </source>
</evidence>
<feature type="compositionally biased region" description="Low complexity" evidence="1">
    <location>
        <begin position="510"/>
        <end position="521"/>
    </location>
</feature>
<feature type="transmembrane region" description="Helical" evidence="2">
    <location>
        <begin position="263"/>
        <end position="283"/>
    </location>
</feature>
<evidence type="ECO:0000256" key="2">
    <source>
        <dbReference type="SAM" id="Phobius"/>
    </source>
</evidence>
<feature type="signal peptide" evidence="3">
    <location>
        <begin position="1"/>
        <end position="28"/>
    </location>
</feature>
<feature type="transmembrane region" description="Helical" evidence="2">
    <location>
        <begin position="325"/>
        <end position="349"/>
    </location>
</feature>
<keyword evidence="2" id="KW-1133">Transmembrane helix</keyword>
<accession>A0A4P9XPX6</accession>
<feature type="transmembrane region" description="Helical" evidence="2">
    <location>
        <begin position="369"/>
        <end position="394"/>
    </location>
</feature>
<feature type="transmembrane region" description="Helical" evidence="2">
    <location>
        <begin position="228"/>
        <end position="251"/>
    </location>
</feature>
<dbReference type="EMBL" id="KZ992642">
    <property type="protein sequence ID" value="RKP08066.1"/>
    <property type="molecule type" value="Genomic_DNA"/>
</dbReference>
<sequence length="571" mass="63423">MLFPRIWSRQLFTTAVFILVTLFQPSDRLVHARFTATWAPGNSTSYPSMDYYNHRTPYYSLAGTIVTWSLDGNSTACEYPPVNDAIRRYFKNTRESMAQKQDSAMMIFWSDAMNANCNTIAQAALAAERFSKDVLEKAGYPPLGLLVFAAHAAGKLPLWGPKMLPLRSVDPSVPDGPPNVPALFLDGKETSAIYPYIVEKNQERNIILSFAATQESGPWNDIYLSDGFLALIWVLTTVLVIATLYAIARVLRLNSLGQLSNDIRLPIVVLSVVCSMASIANFFLTSSTLVGRCFSIIANLLSVLVFDMLLWHWSVRGRNVFSRPLVIAFRMTIICHVLLYFCHLGFDIYLASSWLKGSKATISMVYKRYIQPFVFLFGAVVFAAFGAWFIRAIYQLRNHSKARLRFIQLSTFSFLASATFSITSTKAMITGSGDQTVTDYTVGQIVFFDVSDMIILSVRSLVCLGVLGVTWPRPSQDIITSAKGMRAPGWSTRMWRHLNSIMSTKHSSRGGNTTGNITGMTSIQSPNRAQYNPRANLLGEETTIGINTMGASILMKLQAVDECDTSLDAEG</sequence>
<proteinExistence type="predicted"/>
<feature type="chain" id="PRO_5020717352" evidence="3">
    <location>
        <begin position="29"/>
        <end position="571"/>
    </location>
</feature>
<dbReference type="Proteomes" id="UP000271241">
    <property type="component" value="Unassembled WGS sequence"/>
</dbReference>
<keyword evidence="2" id="KW-0812">Transmembrane</keyword>
<reference evidence="5" key="1">
    <citation type="journal article" date="2018" name="Nat. Microbiol.">
        <title>Leveraging single-cell genomics to expand the fungal tree of life.</title>
        <authorList>
            <person name="Ahrendt S.R."/>
            <person name="Quandt C.A."/>
            <person name="Ciobanu D."/>
            <person name="Clum A."/>
            <person name="Salamov A."/>
            <person name="Andreopoulos B."/>
            <person name="Cheng J.F."/>
            <person name="Woyke T."/>
            <person name="Pelin A."/>
            <person name="Henrissat B."/>
            <person name="Reynolds N.K."/>
            <person name="Benny G.L."/>
            <person name="Smith M.E."/>
            <person name="James T.Y."/>
            <person name="Grigoriev I.V."/>
        </authorList>
    </citation>
    <scope>NUCLEOTIDE SEQUENCE [LARGE SCALE GENOMIC DNA]</scope>
    <source>
        <strain evidence="5">RSA 1356</strain>
    </source>
</reference>
<name>A0A4P9XPX6_9FUNG</name>
<keyword evidence="3" id="KW-0732">Signal</keyword>
<feature type="transmembrane region" description="Helical" evidence="2">
    <location>
        <begin position="406"/>
        <end position="425"/>
    </location>
</feature>
<organism evidence="4 5">
    <name type="scientific">Thamnocephalis sphaerospora</name>
    <dbReference type="NCBI Taxonomy" id="78915"/>
    <lineage>
        <taxon>Eukaryota</taxon>
        <taxon>Fungi</taxon>
        <taxon>Fungi incertae sedis</taxon>
        <taxon>Zoopagomycota</taxon>
        <taxon>Zoopagomycotina</taxon>
        <taxon>Zoopagomycetes</taxon>
        <taxon>Zoopagales</taxon>
        <taxon>Sigmoideomycetaceae</taxon>
        <taxon>Thamnocephalis</taxon>
    </lineage>
</organism>
<keyword evidence="2" id="KW-0472">Membrane</keyword>
<gene>
    <name evidence="4" type="ORF">THASP1DRAFT_30131</name>
</gene>
<feature type="region of interest" description="Disordered" evidence="1">
    <location>
        <begin position="504"/>
        <end position="527"/>
    </location>
</feature>
<evidence type="ECO:0000313" key="4">
    <source>
        <dbReference type="EMBL" id="RKP08066.1"/>
    </source>
</evidence>
<feature type="transmembrane region" description="Helical" evidence="2">
    <location>
        <begin position="289"/>
        <end position="313"/>
    </location>
</feature>
<dbReference type="AlphaFoldDB" id="A0A4P9XPX6"/>
<keyword evidence="5" id="KW-1185">Reference proteome</keyword>
<evidence type="ECO:0000256" key="1">
    <source>
        <dbReference type="SAM" id="MobiDB-lite"/>
    </source>
</evidence>
<protein>
    <submittedName>
        <fullName evidence="4">Uncharacterized protein</fullName>
    </submittedName>
</protein>